<keyword evidence="9" id="KW-0238">DNA-binding</keyword>
<evidence type="ECO:0000256" key="7">
    <source>
        <dbReference type="ARBA" id="ARBA00022840"/>
    </source>
</evidence>
<sequence>MPEWIRVTGAREHNLANVDVEIPKRRLTVVTGVSGSGKSSMVFDTIAVEGQRQLNDTLPAFVRSFLPSSARPAVDLIEHLPATIAVDQRPLTGGRRSTVGTITDIAPLLRLLFSRAGEPFVGYADAFSFNMPAGMCPECEGFGEVVDVDLDRFLDRDKSLEEGALRPAVFKVGSRDWYLLAHSGRLDPAKPVSAYTEQELEDLLYSTTGTVLLEVAGQEVNASYEGAVVKFRRRYLTADAEAGSRTKQMVQEFTTSAPCPACGGTRLSPLARDSKINGYDIAQFSAMESEELLAVLRGLDLPQAKPVVDALVTQVGHLVEIGLGYLSLERRTATLSGGESQRVKIVRHLSSSLNDLLYVFDEPSAGLHPRDVHRLTDLLHALRDKGNTVLVVEHDRDVIAAADHVIDIGPGAGDAGGHVVFTGTVADLVKADTPTGRLLADRPRLKQRLRTPTGVLPVVDAKTHNLRNLNVDFPVGVLTAICGVAGAGKSSLVGGAFQRQHPDAIVIDQAPPHANRRSTITTYTGVADQIRAEFAKANSVSPALFSPNSTGACETCSGLGVVFTELASFDGVSLVCQTCDGRRFNDEVLGHTLRGCSISDVLEMTVAQGREFFAKSRKISPVLTALADVGLDYLRLGQPLTSLSGGECQRIKLAGHLHGKHRIYVLDEPTSGLHMADVGRLLDVLDRLVDRYGATVMVIEHNMDVVAHADWVVELGPEGGSRGGRLLYQGEPRGLLEVPGSPTAVYLRDAIAEPEGSRV</sequence>
<dbReference type="Gene3D" id="1.10.8.280">
    <property type="entry name" value="ABC transporter ATPase domain-like"/>
    <property type="match status" value="1"/>
</dbReference>
<dbReference type="KEGG" id="ssyi:EKG83_25895"/>
<keyword evidence="10" id="KW-0234">DNA repair</keyword>
<keyword evidence="16" id="KW-1185">Reference proteome</keyword>
<evidence type="ECO:0000256" key="2">
    <source>
        <dbReference type="ARBA" id="ARBA00022490"/>
    </source>
</evidence>
<feature type="domain" description="ABC transporter" evidence="14">
    <location>
        <begin position="449"/>
        <end position="748"/>
    </location>
</feature>
<dbReference type="Gene3D" id="1.20.1580.10">
    <property type="entry name" value="ABC transporter ATPase like domain"/>
    <property type="match status" value="2"/>
</dbReference>
<dbReference type="SUPFAM" id="SSF52540">
    <property type="entry name" value="P-loop containing nucleoside triphosphate hydrolases"/>
    <property type="match status" value="2"/>
</dbReference>
<name>A0A5Q0HEA0_SACSY</name>
<dbReference type="PROSITE" id="PS50893">
    <property type="entry name" value="ABC_TRANSPORTER_2"/>
    <property type="match status" value="2"/>
</dbReference>
<dbReference type="PANTHER" id="PTHR43152:SF2">
    <property type="entry name" value="DRUG RESISTANCE ABC TRANSPORTER"/>
    <property type="match status" value="1"/>
</dbReference>
<dbReference type="Pfam" id="PF00005">
    <property type="entry name" value="ABC_tran"/>
    <property type="match status" value="1"/>
</dbReference>
<keyword evidence="6" id="KW-0228">DNA excision</keyword>
<keyword evidence="3" id="KW-0677">Repeat</keyword>
<accession>A0A5Q0HEA0</accession>
<dbReference type="GO" id="GO:0005737">
    <property type="term" value="C:cytoplasm"/>
    <property type="evidence" value="ECO:0007669"/>
    <property type="project" value="UniProtKB-SubCell"/>
</dbReference>
<evidence type="ECO:0000313" key="15">
    <source>
        <dbReference type="EMBL" id="QFZ24501.1"/>
    </source>
</evidence>
<evidence type="ECO:0000256" key="9">
    <source>
        <dbReference type="ARBA" id="ARBA00023125"/>
    </source>
</evidence>
<evidence type="ECO:0000256" key="6">
    <source>
        <dbReference type="ARBA" id="ARBA00022769"/>
    </source>
</evidence>
<evidence type="ECO:0000256" key="10">
    <source>
        <dbReference type="ARBA" id="ARBA00023204"/>
    </source>
</evidence>
<keyword evidence="7" id="KW-0067">ATP-binding</keyword>
<proteinExistence type="inferred from homology"/>
<dbReference type="GO" id="GO:0003677">
    <property type="term" value="F:DNA binding"/>
    <property type="evidence" value="ECO:0007669"/>
    <property type="project" value="UniProtKB-KW"/>
</dbReference>
<keyword evidence="4" id="KW-0547">Nucleotide-binding</keyword>
<evidence type="ECO:0000256" key="4">
    <source>
        <dbReference type="ARBA" id="ARBA00022741"/>
    </source>
</evidence>
<dbReference type="Gene3D" id="3.40.50.300">
    <property type="entry name" value="P-loop containing nucleotide triphosphate hydrolases"/>
    <property type="match status" value="2"/>
</dbReference>
<dbReference type="Proteomes" id="UP000325787">
    <property type="component" value="Chromosome"/>
</dbReference>
<keyword evidence="5" id="KW-0227">DNA damage</keyword>
<evidence type="ECO:0000259" key="14">
    <source>
        <dbReference type="PROSITE" id="PS50893"/>
    </source>
</evidence>
<organism evidence="15 16">
    <name type="scientific">Saccharothrix syringae</name>
    <name type="common">Nocardiopsis syringae</name>
    <dbReference type="NCBI Taxonomy" id="103733"/>
    <lineage>
        <taxon>Bacteria</taxon>
        <taxon>Bacillati</taxon>
        <taxon>Actinomycetota</taxon>
        <taxon>Actinomycetes</taxon>
        <taxon>Pseudonocardiales</taxon>
        <taxon>Pseudonocardiaceae</taxon>
        <taxon>Saccharothrix</taxon>
    </lineage>
</organism>
<comment type="similarity">
    <text evidence="11">Belongs to the ABC transporter superfamily. UvrA family.</text>
</comment>
<feature type="domain" description="ABC transporter" evidence="14">
    <location>
        <begin position="145"/>
        <end position="435"/>
    </location>
</feature>
<dbReference type="GO" id="GO:0005524">
    <property type="term" value="F:ATP binding"/>
    <property type="evidence" value="ECO:0007669"/>
    <property type="project" value="UniProtKB-KW"/>
</dbReference>
<keyword evidence="2" id="KW-0963">Cytoplasm</keyword>
<evidence type="ECO:0000256" key="5">
    <source>
        <dbReference type="ARBA" id="ARBA00022763"/>
    </source>
</evidence>
<dbReference type="GO" id="GO:0016887">
    <property type="term" value="F:ATP hydrolysis activity"/>
    <property type="evidence" value="ECO:0007669"/>
    <property type="project" value="InterPro"/>
</dbReference>
<reference evidence="16" key="1">
    <citation type="journal article" date="2021" name="Curr. Microbiol.">
        <title>Complete genome of nocamycin-producing strain Saccharothrix syringae NRRL B-16468 reveals the biosynthetic potential for secondary metabolites.</title>
        <authorList>
            <person name="Mo X."/>
            <person name="Yang S."/>
        </authorList>
    </citation>
    <scope>NUCLEOTIDE SEQUENCE [LARGE SCALE GENOMIC DNA]</scope>
    <source>
        <strain evidence="16">ATCC 51364 / DSM 43886 / JCM 6844 / KCTC 9398 / NBRC 14523 / NRRL B-16468 / INA 2240</strain>
    </source>
</reference>
<evidence type="ECO:0000256" key="3">
    <source>
        <dbReference type="ARBA" id="ARBA00022737"/>
    </source>
</evidence>
<keyword evidence="8" id="KW-0267">Excision nuclease</keyword>
<evidence type="ECO:0000256" key="8">
    <source>
        <dbReference type="ARBA" id="ARBA00022881"/>
    </source>
</evidence>
<dbReference type="PANTHER" id="PTHR43152">
    <property type="entry name" value="UVRABC SYSTEM PROTEIN A"/>
    <property type="match status" value="1"/>
</dbReference>
<dbReference type="CDD" id="cd03270">
    <property type="entry name" value="ABC_UvrA_I"/>
    <property type="match status" value="1"/>
</dbReference>
<protein>
    <recommendedName>
        <fullName evidence="12">UvrABC system protein A</fullName>
    </recommendedName>
    <alternativeName>
        <fullName evidence="13">Excinuclease ABC subunit A</fullName>
    </alternativeName>
</protein>
<dbReference type="AlphaFoldDB" id="A0A5Q0HEA0"/>
<evidence type="ECO:0000256" key="12">
    <source>
        <dbReference type="ARBA" id="ARBA00039316"/>
    </source>
</evidence>
<dbReference type="OrthoDB" id="9809851at2"/>
<evidence type="ECO:0000256" key="11">
    <source>
        <dbReference type="ARBA" id="ARBA00038000"/>
    </source>
</evidence>
<evidence type="ECO:0000256" key="1">
    <source>
        <dbReference type="ARBA" id="ARBA00004496"/>
    </source>
</evidence>
<comment type="subcellular location">
    <subcellularLocation>
        <location evidence="1">Cytoplasm</location>
    </subcellularLocation>
</comment>
<dbReference type="InterPro" id="IPR027417">
    <property type="entry name" value="P-loop_NTPase"/>
</dbReference>
<dbReference type="GO" id="GO:0006281">
    <property type="term" value="P:DNA repair"/>
    <property type="evidence" value="ECO:0007669"/>
    <property type="project" value="UniProtKB-KW"/>
</dbReference>
<dbReference type="InterPro" id="IPR003439">
    <property type="entry name" value="ABC_transporter-like_ATP-bd"/>
</dbReference>
<evidence type="ECO:0000313" key="16">
    <source>
        <dbReference type="Proteomes" id="UP000325787"/>
    </source>
</evidence>
<evidence type="ECO:0000256" key="13">
    <source>
        <dbReference type="ARBA" id="ARBA00042156"/>
    </source>
</evidence>
<gene>
    <name evidence="15" type="ORF">EKG83_25895</name>
</gene>
<dbReference type="EMBL" id="CP034550">
    <property type="protein sequence ID" value="QFZ24501.1"/>
    <property type="molecule type" value="Genomic_DNA"/>
</dbReference>
<dbReference type="GO" id="GO:0004518">
    <property type="term" value="F:nuclease activity"/>
    <property type="evidence" value="ECO:0007669"/>
    <property type="project" value="UniProtKB-KW"/>
</dbReference>